<gene>
    <name evidence="3" type="ORF">IEN85_01890</name>
</gene>
<evidence type="ECO:0000259" key="2">
    <source>
        <dbReference type="Pfam" id="PF09976"/>
    </source>
</evidence>
<dbReference type="Pfam" id="PF09976">
    <property type="entry name" value="TPR_21"/>
    <property type="match status" value="1"/>
</dbReference>
<sequence>MIARTNSRCSSKPPRTSQLRYPSPRAPKKSIRRARLQKARRAIACTCLCVSLSASQEIEYRTLPELIDAGSQALVRGDFHHAAHAFNSIRHNYAAEPIWLEGELPAKILPLAGFASHKANLQSEAIVALESYLENYAAEQDSQIFARYTLASSLLLNEQTAEARQAFAELRKLAGKSPFRDLASLREAQLSEPTRAIEILQEVVAAPNSQRLATYARLRLIQLQLESENVEEARIHLLNTTWPETSMPELATLTFLATQVADQLIDENPSEALEAYRLVSPKALLIDAQERRINQLQERYRNLAPALRTEQSMWSEQFRQSIQQLQFQLETLRDSPDYGPGIDLRKARCFARLNRPLEAWILLQPIAISQNPLAREAHLEWISNARSMRAWNQAARIAQSFLSAYPEDKDIPQILLWIALSQIEQENYSEAIQSLRALVEREPAPDIAAAAHYYQGYCYFRLKDSLLAIAAFQECQGAAPDTPVAQQALIWTGICHFTTNQLEKAIASFVAIQQNPQARFLHPEALFREATCYFALGELERAYTLSETWLENYKLHPREADLYFLQGDILSEQNKVDAAIAAYAAVETDDAELEFLALEKRCELLLYTNRNEQARRLLTAYRSKQAVSPLHIGAYTQLLAQCLPIHVAQEELAKAVNNYGNNPQAKGIVELIHQLESPPELPEAPSPLASRILVAAIHAHRAAGEQTPAKLKALQLASRFKIEDLPPEALAEAGFALNEIESLEAPPYFFRILQTYPESYYTSKALLGLAQHHRNRSSFQEALAYLLQVPEDDIDTLSLKLDLETMLEQHLSAEKTASAILIDPQAKPSHKAKALQALGHVAQQNGRNQEAYAYYQRIFTLYRGETDQVAEAYLKCIQILESDKRFEDAQQVASEFLAQNDMQKHPSYQDVQDRFERTAVELPATAKPAAL</sequence>
<evidence type="ECO:0000313" key="3">
    <source>
        <dbReference type="EMBL" id="MBD5778242.1"/>
    </source>
</evidence>
<dbReference type="SUPFAM" id="SSF48452">
    <property type="entry name" value="TPR-like"/>
    <property type="match status" value="2"/>
</dbReference>
<dbReference type="SMART" id="SM00028">
    <property type="entry name" value="TPR"/>
    <property type="match status" value="6"/>
</dbReference>
<dbReference type="Pfam" id="PF13181">
    <property type="entry name" value="TPR_8"/>
    <property type="match status" value="1"/>
</dbReference>
<dbReference type="PANTHER" id="PTHR12558:SF13">
    <property type="entry name" value="CELL DIVISION CYCLE PROTEIN 27 HOMOLOG"/>
    <property type="match status" value="1"/>
</dbReference>
<proteinExistence type="predicted"/>
<evidence type="ECO:0000313" key="4">
    <source>
        <dbReference type="Proteomes" id="UP000622317"/>
    </source>
</evidence>
<accession>A0A927IDR0</accession>
<evidence type="ECO:0000256" key="1">
    <source>
        <dbReference type="SAM" id="MobiDB-lite"/>
    </source>
</evidence>
<protein>
    <submittedName>
        <fullName evidence="3">Tetratricopeptide repeat protein</fullName>
    </submittedName>
</protein>
<dbReference type="InterPro" id="IPR018704">
    <property type="entry name" value="SecYEG/CpoB_TPR"/>
</dbReference>
<dbReference type="Proteomes" id="UP000622317">
    <property type="component" value="Unassembled WGS sequence"/>
</dbReference>
<dbReference type="PANTHER" id="PTHR12558">
    <property type="entry name" value="CELL DIVISION CYCLE 16,23,27"/>
    <property type="match status" value="1"/>
</dbReference>
<dbReference type="InterPro" id="IPR011990">
    <property type="entry name" value="TPR-like_helical_dom_sf"/>
</dbReference>
<dbReference type="Gene3D" id="1.25.40.10">
    <property type="entry name" value="Tetratricopeptide repeat domain"/>
    <property type="match status" value="4"/>
</dbReference>
<reference evidence="3" key="1">
    <citation type="submission" date="2020-09" db="EMBL/GenBank/DDBJ databases">
        <title>Pelagicoccus enzymogenes sp. nov. with an EPS production, isolated from marine sediment.</title>
        <authorList>
            <person name="Feng X."/>
        </authorList>
    </citation>
    <scope>NUCLEOTIDE SEQUENCE</scope>
    <source>
        <strain evidence="3">NFK12</strain>
    </source>
</reference>
<dbReference type="RefSeq" id="WP_191615378.1">
    <property type="nucleotide sequence ID" value="NZ_JACYFG010000003.1"/>
</dbReference>
<feature type="domain" description="Ancillary SecYEG translocon subunit/Cell division coordinator CpoB TPR" evidence="2">
    <location>
        <begin position="134"/>
        <end position="237"/>
    </location>
</feature>
<feature type="compositionally biased region" description="Polar residues" evidence="1">
    <location>
        <begin position="1"/>
        <end position="20"/>
    </location>
</feature>
<dbReference type="AlphaFoldDB" id="A0A927IDR0"/>
<organism evidence="3 4">
    <name type="scientific">Pelagicoccus enzymogenes</name>
    <dbReference type="NCBI Taxonomy" id="2773457"/>
    <lineage>
        <taxon>Bacteria</taxon>
        <taxon>Pseudomonadati</taxon>
        <taxon>Verrucomicrobiota</taxon>
        <taxon>Opitutia</taxon>
        <taxon>Puniceicoccales</taxon>
        <taxon>Pelagicoccaceae</taxon>
        <taxon>Pelagicoccus</taxon>
    </lineage>
</organism>
<dbReference type="EMBL" id="JACYFG010000003">
    <property type="protein sequence ID" value="MBD5778242.1"/>
    <property type="molecule type" value="Genomic_DNA"/>
</dbReference>
<keyword evidence="4" id="KW-1185">Reference proteome</keyword>
<dbReference type="InterPro" id="IPR019734">
    <property type="entry name" value="TPR_rpt"/>
</dbReference>
<name>A0A927IDR0_9BACT</name>
<feature type="region of interest" description="Disordered" evidence="1">
    <location>
        <begin position="1"/>
        <end position="31"/>
    </location>
</feature>
<comment type="caution">
    <text evidence="3">The sequence shown here is derived from an EMBL/GenBank/DDBJ whole genome shotgun (WGS) entry which is preliminary data.</text>
</comment>
<dbReference type="Pfam" id="PF13432">
    <property type="entry name" value="TPR_16"/>
    <property type="match status" value="2"/>
</dbReference>